<protein>
    <submittedName>
        <fullName evidence="3">Dynein heavy chain 9, axonemal-like</fullName>
    </submittedName>
</protein>
<reference evidence="3" key="1">
    <citation type="submission" date="2025-08" db="UniProtKB">
        <authorList>
            <consortium name="RefSeq"/>
        </authorList>
    </citation>
    <scope>IDENTIFICATION</scope>
</reference>
<organism evidence="2 3">
    <name type="scientific">Bombus impatiens</name>
    <name type="common">Bumblebee</name>
    <dbReference type="NCBI Taxonomy" id="132113"/>
    <lineage>
        <taxon>Eukaryota</taxon>
        <taxon>Metazoa</taxon>
        <taxon>Ecdysozoa</taxon>
        <taxon>Arthropoda</taxon>
        <taxon>Hexapoda</taxon>
        <taxon>Insecta</taxon>
        <taxon>Pterygota</taxon>
        <taxon>Neoptera</taxon>
        <taxon>Endopterygota</taxon>
        <taxon>Hymenoptera</taxon>
        <taxon>Apocrita</taxon>
        <taxon>Aculeata</taxon>
        <taxon>Apoidea</taxon>
        <taxon>Anthophila</taxon>
        <taxon>Apidae</taxon>
        <taxon>Bombus</taxon>
        <taxon>Pyrobombus</taxon>
    </lineage>
</organism>
<feature type="domain" description="Dynein heavy chain region D6 P-loop" evidence="1">
    <location>
        <begin position="9"/>
        <end position="86"/>
    </location>
</feature>
<name>A0A6P8LLW2_BOMIM</name>
<accession>A0A6P8LLW2</accession>
<dbReference type="Gene3D" id="3.40.50.300">
    <property type="entry name" value="P-loop containing nucleotide triphosphate hydrolases"/>
    <property type="match status" value="1"/>
</dbReference>
<dbReference type="GO" id="GO:0051959">
    <property type="term" value="F:dynein light intermediate chain binding"/>
    <property type="evidence" value="ECO:0007669"/>
    <property type="project" value="InterPro"/>
</dbReference>
<sequence length="95" mass="10804">MQLGFTFGGRNFHNVSLGQGQEPIAEEAIELSANEGHWVILQNVHLVRKWLPTLEKKMEQCSENPHDDYRLFISAEPSPDPHESIIPQVINNCII</sequence>
<dbReference type="GO" id="GO:0030286">
    <property type="term" value="C:dynein complex"/>
    <property type="evidence" value="ECO:0007669"/>
    <property type="project" value="InterPro"/>
</dbReference>
<dbReference type="PANTHER" id="PTHR45703">
    <property type="entry name" value="DYNEIN HEAVY CHAIN"/>
    <property type="match status" value="1"/>
</dbReference>
<dbReference type="AlphaFoldDB" id="A0A6P8LLW2"/>
<gene>
    <name evidence="3" type="primary">LOC117152440</name>
</gene>
<dbReference type="Proteomes" id="UP000515180">
    <property type="component" value="Unplaced"/>
</dbReference>
<dbReference type="PANTHER" id="PTHR45703:SF8">
    <property type="entry name" value="DYNEINS HEAVY CHAIN"/>
    <property type="match status" value="1"/>
</dbReference>
<dbReference type="RefSeq" id="XP_033180147.1">
    <property type="nucleotide sequence ID" value="XM_033324256.1"/>
</dbReference>
<dbReference type="GeneID" id="117152440"/>
<evidence type="ECO:0000259" key="1">
    <source>
        <dbReference type="Pfam" id="PF03028"/>
    </source>
</evidence>
<dbReference type="GO" id="GO:0045505">
    <property type="term" value="F:dynein intermediate chain binding"/>
    <property type="evidence" value="ECO:0007669"/>
    <property type="project" value="InterPro"/>
</dbReference>
<dbReference type="Pfam" id="PF03028">
    <property type="entry name" value="Dynein_heavy"/>
    <property type="match status" value="1"/>
</dbReference>
<proteinExistence type="predicted"/>
<dbReference type="OrthoDB" id="7567035at2759"/>
<keyword evidence="2" id="KW-1185">Reference proteome</keyword>
<dbReference type="GO" id="GO:0008569">
    <property type="term" value="F:minus-end-directed microtubule motor activity"/>
    <property type="evidence" value="ECO:0007669"/>
    <property type="project" value="InterPro"/>
</dbReference>
<dbReference type="GO" id="GO:0007018">
    <property type="term" value="P:microtubule-based movement"/>
    <property type="evidence" value="ECO:0007669"/>
    <property type="project" value="InterPro"/>
</dbReference>
<evidence type="ECO:0000313" key="3">
    <source>
        <dbReference type="RefSeq" id="XP_033180147.1"/>
    </source>
</evidence>
<dbReference type="InterPro" id="IPR004273">
    <property type="entry name" value="Dynein_heavy_D6_P-loop"/>
</dbReference>
<dbReference type="InterPro" id="IPR027417">
    <property type="entry name" value="P-loop_NTPase"/>
</dbReference>
<dbReference type="InterPro" id="IPR026983">
    <property type="entry name" value="DHC"/>
</dbReference>
<evidence type="ECO:0000313" key="2">
    <source>
        <dbReference type="Proteomes" id="UP000515180"/>
    </source>
</evidence>